<organism evidence="1 2">
    <name type="scientific">Komagataeibacter intermedius NRIC 0521</name>
    <dbReference type="NCBI Taxonomy" id="1307934"/>
    <lineage>
        <taxon>Bacteria</taxon>
        <taxon>Pseudomonadati</taxon>
        <taxon>Pseudomonadota</taxon>
        <taxon>Alphaproteobacteria</taxon>
        <taxon>Acetobacterales</taxon>
        <taxon>Acetobacteraceae</taxon>
        <taxon>Komagataeibacter</taxon>
    </lineage>
</organism>
<proteinExistence type="predicted"/>
<reference evidence="1" key="1">
    <citation type="submission" date="2013-04" db="EMBL/GenBank/DDBJ databases">
        <title>The genome sequencing project of 58 acetic acid bacteria.</title>
        <authorList>
            <person name="Okamoto-Kainuma A."/>
            <person name="Ishikawa M."/>
            <person name="Umino S."/>
            <person name="Koizumi Y."/>
            <person name="Shiwa Y."/>
            <person name="Yoshikawa H."/>
            <person name="Matsutani M."/>
            <person name="Matsushita K."/>
        </authorList>
    </citation>
    <scope>NUCLEOTIDE SEQUENCE</scope>
    <source>
        <strain evidence="1">NRIC 0521</strain>
    </source>
</reference>
<comment type="caution">
    <text evidence="1">The sequence shown here is derived from an EMBL/GenBank/DDBJ whole genome shotgun (WGS) entry which is preliminary data.</text>
</comment>
<sequence length="62" mass="7112">MIVAAVILSATALILFGWSRKCRHEWIEVKSVWMFDNPDDLPIGTKYIQRCTKCGKMKQVAL</sequence>
<dbReference type="EMBL" id="BAQJ01000033">
    <property type="protein sequence ID" value="GBQ67977.1"/>
    <property type="molecule type" value="Genomic_DNA"/>
</dbReference>
<protein>
    <submittedName>
        <fullName evidence="1">Uncharacterized protein</fullName>
    </submittedName>
</protein>
<evidence type="ECO:0000313" key="1">
    <source>
        <dbReference type="EMBL" id="GBQ67977.1"/>
    </source>
</evidence>
<gene>
    <name evidence="1" type="ORF">AA0521_1120</name>
</gene>
<evidence type="ECO:0000313" key="2">
    <source>
        <dbReference type="Proteomes" id="UP001061452"/>
    </source>
</evidence>
<name>A0ABQ0PGQ5_9PROT</name>
<dbReference type="Proteomes" id="UP001061452">
    <property type="component" value="Unassembled WGS sequence"/>
</dbReference>
<keyword evidence="2" id="KW-1185">Reference proteome</keyword>
<accession>A0ABQ0PGQ5</accession>